<protein>
    <submittedName>
        <fullName evidence="1">Uncharacterized protein</fullName>
    </submittedName>
</protein>
<reference evidence="1" key="1">
    <citation type="submission" date="2020-05" db="EMBL/GenBank/DDBJ databases">
        <authorList>
            <person name="Chiriac C."/>
            <person name="Salcher M."/>
            <person name="Ghai R."/>
            <person name="Kavagutti S V."/>
        </authorList>
    </citation>
    <scope>NUCLEOTIDE SEQUENCE</scope>
</reference>
<proteinExistence type="predicted"/>
<organism evidence="1">
    <name type="scientific">uncultured Caudovirales phage</name>
    <dbReference type="NCBI Taxonomy" id="2100421"/>
    <lineage>
        <taxon>Viruses</taxon>
        <taxon>Duplodnaviria</taxon>
        <taxon>Heunggongvirae</taxon>
        <taxon>Uroviricota</taxon>
        <taxon>Caudoviricetes</taxon>
        <taxon>Peduoviridae</taxon>
        <taxon>Maltschvirus</taxon>
        <taxon>Maltschvirus maltsch</taxon>
    </lineage>
</organism>
<gene>
    <name evidence="1" type="ORF">UFOVP1382_106</name>
</gene>
<accession>A0A6J5RXU1</accession>
<name>A0A6J5RXU1_9CAUD</name>
<sequence>MRAEYRIVSQSPSLVVITDVGSARGKMSVTNDAEAVVQDLHQNGVLVEGAALHYYDSEGELAGLAWEGREDSVGFYAVLDGRRQLGQKWSTESEPDTVGVMATARATNGMAMIPGCPTCAGHGFAQRACPDCGLEPKS</sequence>
<dbReference type="EMBL" id="LR797331">
    <property type="protein sequence ID" value="CAB4203490.1"/>
    <property type="molecule type" value="Genomic_DNA"/>
</dbReference>
<evidence type="ECO:0000313" key="1">
    <source>
        <dbReference type="EMBL" id="CAB4203490.1"/>
    </source>
</evidence>